<dbReference type="AlphaFoldDB" id="A0A9P8ANC0"/>
<dbReference type="EMBL" id="MU250557">
    <property type="protein sequence ID" value="KAG7441664.1"/>
    <property type="molecule type" value="Genomic_DNA"/>
</dbReference>
<dbReference type="RefSeq" id="XP_043035164.1">
    <property type="nucleotide sequence ID" value="XM_043177760.1"/>
</dbReference>
<proteinExistence type="predicted"/>
<keyword evidence="3" id="KW-1185">Reference proteome</keyword>
<protein>
    <submittedName>
        <fullName evidence="2">Uncharacterized protein</fullName>
    </submittedName>
</protein>
<evidence type="ECO:0000313" key="2">
    <source>
        <dbReference type="EMBL" id="KAG7441664.1"/>
    </source>
</evidence>
<dbReference type="GeneID" id="66100047"/>
<sequence>MTSNCQDPAHRSSIFRIGDARGVDALSANDTETSESNQAIVTLPSPTTISIYKLLAYLPFVMISTREINLAFTAPSLRRFKGTLISPVAGRDNCGHQDKKESTAPFVTWNERTECFPGDFLCTEPGSFDSASLLYLNRPDGAVIISSEHFDPRRVSDTDIGPSVADERSDVMFHRPLGPKGSAAAKDELRHLS</sequence>
<accession>A0A9P8ANC0</accession>
<gene>
    <name evidence="2" type="ORF">BT62DRAFT_1011226</name>
</gene>
<name>A0A9P8ANC0_9AGAR</name>
<comment type="caution">
    <text evidence="2">The sequence shown here is derived from an EMBL/GenBank/DDBJ whole genome shotgun (WGS) entry which is preliminary data.</text>
</comment>
<dbReference type="Proteomes" id="UP000812287">
    <property type="component" value="Unassembled WGS sequence"/>
</dbReference>
<evidence type="ECO:0000313" key="3">
    <source>
        <dbReference type="Proteomes" id="UP000812287"/>
    </source>
</evidence>
<reference evidence="2" key="1">
    <citation type="submission" date="2020-11" db="EMBL/GenBank/DDBJ databases">
        <title>Adaptations for nitrogen fixation in a non-lichenized fungal sporocarp promotes dispersal by wood-feeding termites.</title>
        <authorList>
            <consortium name="DOE Joint Genome Institute"/>
            <person name="Koch R.A."/>
            <person name="Yoon G."/>
            <person name="Arayal U."/>
            <person name="Lail K."/>
            <person name="Amirebrahimi M."/>
            <person name="Labutti K."/>
            <person name="Lipzen A."/>
            <person name="Riley R."/>
            <person name="Barry K."/>
            <person name="Henrissat B."/>
            <person name="Grigoriev I.V."/>
            <person name="Herr J.R."/>
            <person name="Aime M.C."/>
        </authorList>
    </citation>
    <scope>NUCLEOTIDE SEQUENCE</scope>
    <source>
        <strain evidence="2">MCA 3950</strain>
    </source>
</reference>
<evidence type="ECO:0000256" key="1">
    <source>
        <dbReference type="SAM" id="MobiDB-lite"/>
    </source>
</evidence>
<organism evidence="2 3">
    <name type="scientific">Guyanagaster necrorhizus</name>
    <dbReference type="NCBI Taxonomy" id="856835"/>
    <lineage>
        <taxon>Eukaryota</taxon>
        <taxon>Fungi</taxon>
        <taxon>Dikarya</taxon>
        <taxon>Basidiomycota</taxon>
        <taxon>Agaricomycotina</taxon>
        <taxon>Agaricomycetes</taxon>
        <taxon>Agaricomycetidae</taxon>
        <taxon>Agaricales</taxon>
        <taxon>Marasmiineae</taxon>
        <taxon>Physalacriaceae</taxon>
        <taxon>Guyanagaster</taxon>
    </lineage>
</organism>
<feature type="region of interest" description="Disordered" evidence="1">
    <location>
        <begin position="173"/>
        <end position="193"/>
    </location>
</feature>